<protein>
    <submittedName>
        <fullName evidence="1">Uncharacterized protein</fullName>
    </submittedName>
</protein>
<evidence type="ECO:0000313" key="2">
    <source>
        <dbReference type="Proteomes" id="UP000499080"/>
    </source>
</evidence>
<comment type="caution">
    <text evidence="1">The sequence shown here is derived from an EMBL/GenBank/DDBJ whole genome shotgun (WGS) entry which is preliminary data.</text>
</comment>
<accession>A0A4Y2LDB5</accession>
<dbReference type="AlphaFoldDB" id="A0A4Y2LDB5"/>
<gene>
    <name evidence="1" type="ORF">AVEN_90851_1</name>
</gene>
<proteinExistence type="predicted"/>
<dbReference type="Proteomes" id="UP000499080">
    <property type="component" value="Unassembled WGS sequence"/>
</dbReference>
<sequence>MSIQPVRSLKWFRYGGHGAAFCQSCLASIACITPLSVVSFAQHFPPVRVARAMSIHPVGRCIGFRYGDMERRAVRVAWPVACITPLSVVIFAQHLRPCQYVAYIT</sequence>
<organism evidence="1 2">
    <name type="scientific">Araneus ventricosus</name>
    <name type="common">Orbweaver spider</name>
    <name type="synonym">Epeira ventricosa</name>
    <dbReference type="NCBI Taxonomy" id="182803"/>
    <lineage>
        <taxon>Eukaryota</taxon>
        <taxon>Metazoa</taxon>
        <taxon>Ecdysozoa</taxon>
        <taxon>Arthropoda</taxon>
        <taxon>Chelicerata</taxon>
        <taxon>Arachnida</taxon>
        <taxon>Araneae</taxon>
        <taxon>Araneomorphae</taxon>
        <taxon>Entelegynae</taxon>
        <taxon>Araneoidea</taxon>
        <taxon>Araneidae</taxon>
        <taxon>Araneus</taxon>
    </lineage>
</organism>
<dbReference type="EMBL" id="BGPR01005715">
    <property type="protein sequence ID" value="GBN12761.1"/>
    <property type="molecule type" value="Genomic_DNA"/>
</dbReference>
<keyword evidence="2" id="KW-1185">Reference proteome</keyword>
<name>A0A4Y2LDB5_ARAVE</name>
<dbReference type="PROSITE" id="PS51257">
    <property type="entry name" value="PROKAR_LIPOPROTEIN"/>
    <property type="match status" value="1"/>
</dbReference>
<evidence type="ECO:0000313" key="1">
    <source>
        <dbReference type="EMBL" id="GBN12761.1"/>
    </source>
</evidence>
<reference evidence="1 2" key="1">
    <citation type="journal article" date="2019" name="Sci. Rep.">
        <title>Orb-weaving spider Araneus ventricosus genome elucidates the spidroin gene catalogue.</title>
        <authorList>
            <person name="Kono N."/>
            <person name="Nakamura H."/>
            <person name="Ohtoshi R."/>
            <person name="Moran D.A.P."/>
            <person name="Shinohara A."/>
            <person name="Yoshida Y."/>
            <person name="Fujiwara M."/>
            <person name="Mori M."/>
            <person name="Tomita M."/>
            <person name="Arakawa K."/>
        </authorList>
    </citation>
    <scope>NUCLEOTIDE SEQUENCE [LARGE SCALE GENOMIC DNA]</scope>
</reference>